<dbReference type="GO" id="GO:0016787">
    <property type="term" value="F:hydrolase activity"/>
    <property type="evidence" value="ECO:0007669"/>
    <property type="project" value="TreeGrafter"/>
</dbReference>
<dbReference type="PANTHER" id="PTHR10426">
    <property type="entry name" value="STRICTOSIDINE SYNTHASE-RELATED"/>
    <property type="match status" value="1"/>
</dbReference>
<reference evidence="3" key="1">
    <citation type="submission" date="2023-05" db="EMBL/GenBank/DDBJ databases">
        <authorList>
            <person name="Zhang X."/>
        </authorList>
    </citation>
    <scope>NUCLEOTIDE SEQUENCE</scope>
    <source>
        <strain evidence="3">BD1B2-1</strain>
    </source>
</reference>
<dbReference type="EMBL" id="JASJOU010000005">
    <property type="protein sequence ID" value="MDJ1502583.1"/>
    <property type="molecule type" value="Genomic_DNA"/>
</dbReference>
<dbReference type="InterPro" id="IPR013658">
    <property type="entry name" value="SGL"/>
</dbReference>
<dbReference type="RefSeq" id="WP_314512713.1">
    <property type="nucleotide sequence ID" value="NZ_JASJOU010000005.1"/>
</dbReference>
<accession>A0AAE3R896</accession>
<gene>
    <name evidence="3" type="ORF">QNI22_18080</name>
</gene>
<evidence type="ECO:0000313" key="3">
    <source>
        <dbReference type="EMBL" id="MDJ1502583.1"/>
    </source>
</evidence>
<feature type="signal peptide" evidence="1">
    <location>
        <begin position="1"/>
        <end position="24"/>
    </location>
</feature>
<dbReference type="Gene3D" id="2.120.10.30">
    <property type="entry name" value="TolB, C-terminal domain"/>
    <property type="match status" value="1"/>
</dbReference>
<keyword evidence="1" id="KW-0732">Signal</keyword>
<feature type="chain" id="PRO_5041926144" evidence="1">
    <location>
        <begin position="25"/>
        <end position="282"/>
    </location>
</feature>
<evidence type="ECO:0000313" key="4">
    <source>
        <dbReference type="Proteomes" id="UP001232063"/>
    </source>
</evidence>
<comment type="caution">
    <text evidence="3">The sequence shown here is derived from an EMBL/GenBank/DDBJ whole genome shotgun (WGS) entry which is preliminary data.</text>
</comment>
<keyword evidence="4" id="KW-1185">Reference proteome</keyword>
<sequence length="282" mass="31065">MKSVSAFLTCAGLFLLLLSTNTIAQSVKLTKVWETDTTVTTPESVFYDNKTNTIYVSCINGGPAPENSKSFIAKVSPDGKVLQRITEGLNSTKGLIVSGNKIYVTEIFKLVEIDLKTGKVSKKYDVPEAKFLNDVTADESGMVYFTDMRNNRIWMLHNGMIMKVSEGGPLNNPNGLLYEKGKLLVGNGDGKILAYDIKTKQYTTLAEGMGGIDGLVSDGKKGYFASEWRGKIWHVTPDGKIELLHDTVDQKINTADIDYIPSKKTLLVPTFFVNKVLAFKVD</sequence>
<dbReference type="Proteomes" id="UP001232063">
    <property type="component" value="Unassembled WGS sequence"/>
</dbReference>
<dbReference type="AlphaFoldDB" id="A0AAE3R896"/>
<dbReference type="SUPFAM" id="SSF63829">
    <property type="entry name" value="Calcium-dependent phosphotriesterase"/>
    <property type="match status" value="1"/>
</dbReference>
<dbReference type="Pfam" id="PF08450">
    <property type="entry name" value="SGL"/>
    <property type="match status" value="1"/>
</dbReference>
<protein>
    <submittedName>
        <fullName evidence="3">SMP-30/gluconolactonase/LRE family protein</fullName>
    </submittedName>
</protein>
<dbReference type="InterPro" id="IPR011042">
    <property type="entry name" value="6-blade_b-propeller_TolB-like"/>
</dbReference>
<dbReference type="PANTHER" id="PTHR10426:SF88">
    <property type="entry name" value="ADIPOCYTE PLASMA MEMBRANE-ASSOCIATED PROTEIN HEMOMUCIN-RELATED"/>
    <property type="match status" value="1"/>
</dbReference>
<evidence type="ECO:0000256" key="1">
    <source>
        <dbReference type="SAM" id="SignalP"/>
    </source>
</evidence>
<evidence type="ECO:0000259" key="2">
    <source>
        <dbReference type="Pfam" id="PF08450"/>
    </source>
</evidence>
<name>A0AAE3R896_9BACT</name>
<organism evidence="3 4">
    <name type="scientific">Xanthocytophaga agilis</name>
    <dbReference type="NCBI Taxonomy" id="3048010"/>
    <lineage>
        <taxon>Bacteria</taxon>
        <taxon>Pseudomonadati</taxon>
        <taxon>Bacteroidota</taxon>
        <taxon>Cytophagia</taxon>
        <taxon>Cytophagales</taxon>
        <taxon>Rhodocytophagaceae</taxon>
        <taxon>Xanthocytophaga</taxon>
    </lineage>
</organism>
<proteinExistence type="predicted"/>
<feature type="domain" description="SMP-30/Gluconolactonase/LRE-like region" evidence="2">
    <location>
        <begin position="71"/>
        <end position="241"/>
    </location>
</feature>